<keyword evidence="7" id="KW-0472">Membrane</keyword>
<keyword evidence="5" id="KW-0418">Kinase</keyword>
<sequence>MDKYKRLAIFLLCIAITNRFYIDLYFRGFTIALSVITIPLLLYKYIADFNPLLPVSIAGIITPSLRGFLEYNSQKDFHEVVAVAAPDVIFGFSYAMVYYLMYYRRKKKELYWFGITIFCCDVFSNIVEIFIYARGKGISISIIKGLLLIAAIRACIVLTIIIIFRYYKTTLAREEREARYRQLFLKTSSFKSEIYFMNKNIAEVEDVMKKSFQVYKQLSESNQSDEVKNMALDIAKDVHEIKKDYLRVIKGLKEFSQDELDIESMRISEIAEILEADAREFIRKEGYDIKISFHMESDATVKQHFYLTSILKNLINNSIEAIGKEKGGTVSVHISRKEDRLIFAVLDNGEGISPEDMPFIYLPGFSSRFDDNTGEISRGLGLTLVKDLVENRFGGTIHVETEKNKGTTFSITLPAQVLEGTGHEVLYR</sequence>
<keyword evidence="10" id="KW-1185">Reference proteome</keyword>
<evidence type="ECO:0000256" key="2">
    <source>
        <dbReference type="ARBA" id="ARBA00012438"/>
    </source>
</evidence>
<gene>
    <name evidence="9" type="ORF">DCMF_10100</name>
</gene>
<dbReference type="EMBL" id="CP017634">
    <property type="protein sequence ID" value="ATW28510.1"/>
    <property type="molecule type" value="Genomic_DNA"/>
</dbReference>
<evidence type="ECO:0000256" key="6">
    <source>
        <dbReference type="ARBA" id="ARBA00023012"/>
    </source>
</evidence>
<dbReference type="SMART" id="SM00387">
    <property type="entry name" value="HATPase_c"/>
    <property type="match status" value="1"/>
</dbReference>
<dbReference type="PANTHER" id="PTHR44936:SF9">
    <property type="entry name" value="SENSOR PROTEIN CREC"/>
    <property type="match status" value="1"/>
</dbReference>
<evidence type="ECO:0000313" key="10">
    <source>
        <dbReference type="Proteomes" id="UP000323521"/>
    </source>
</evidence>
<evidence type="ECO:0000256" key="7">
    <source>
        <dbReference type="SAM" id="Phobius"/>
    </source>
</evidence>
<dbReference type="InterPro" id="IPR004358">
    <property type="entry name" value="Sig_transdc_His_kin-like_C"/>
</dbReference>
<dbReference type="Pfam" id="PF02518">
    <property type="entry name" value="HATPase_c"/>
    <property type="match status" value="1"/>
</dbReference>
<dbReference type="EC" id="2.7.13.3" evidence="2"/>
<feature type="transmembrane region" description="Helical" evidence="7">
    <location>
        <begin position="110"/>
        <end position="133"/>
    </location>
</feature>
<keyword evidence="3" id="KW-0597">Phosphoprotein</keyword>
<dbReference type="Gene3D" id="3.30.565.10">
    <property type="entry name" value="Histidine kinase-like ATPase, C-terminal domain"/>
    <property type="match status" value="1"/>
</dbReference>
<dbReference type="GO" id="GO:0004673">
    <property type="term" value="F:protein histidine kinase activity"/>
    <property type="evidence" value="ECO:0007669"/>
    <property type="project" value="UniProtKB-EC"/>
</dbReference>
<evidence type="ECO:0000313" key="9">
    <source>
        <dbReference type="EMBL" id="ATW28510.1"/>
    </source>
</evidence>
<dbReference type="InterPro" id="IPR050980">
    <property type="entry name" value="2C_sensor_his_kinase"/>
</dbReference>
<dbReference type="InterPro" id="IPR003594">
    <property type="entry name" value="HATPase_dom"/>
</dbReference>
<feature type="transmembrane region" description="Helical" evidence="7">
    <location>
        <begin position="145"/>
        <end position="167"/>
    </location>
</feature>
<dbReference type="AlphaFoldDB" id="A0A3G1L1J1"/>
<dbReference type="InterPro" id="IPR036890">
    <property type="entry name" value="HATPase_C_sf"/>
</dbReference>
<reference evidence="9 10" key="1">
    <citation type="submission" date="2016-10" db="EMBL/GenBank/DDBJ databases">
        <title>Complete Genome Sequence of Peptococcaceae strain DCMF.</title>
        <authorList>
            <person name="Edwards R.J."/>
            <person name="Holland S.I."/>
            <person name="Deshpande N.P."/>
            <person name="Wong Y.K."/>
            <person name="Ertan H."/>
            <person name="Manefield M."/>
            <person name="Russell T.L."/>
            <person name="Lee M.J."/>
        </authorList>
    </citation>
    <scope>NUCLEOTIDE SEQUENCE [LARGE SCALE GENOMIC DNA]</scope>
    <source>
        <strain evidence="9 10">DCMF</strain>
    </source>
</reference>
<evidence type="ECO:0000256" key="1">
    <source>
        <dbReference type="ARBA" id="ARBA00000085"/>
    </source>
</evidence>
<dbReference type="KEGG" id="fwa:DCMF_10100"/>
<organism evidence="9 10">
    <name type="scientific">Formimonas warabiya</name>
    <dbReference type="NCBI Taxonomy" id="1761012"/>
    <lineage>
        <taxon>Bacteria</taxon>
        <taxon>Bacillati</taxon>
        <taxon>Bacillota</taxon>
        <taxon>Clostridia</taxon>
        <taxon>Eubacteriales</taxon>
        <taxon>Peptococcaceae</taxon>
        <taxon>Candidatus Formimonas</taxon>
    </lineage>
</organism>
<accession>A0A3G1L1J1</accession>
<feature type="transmembrane region" description="Helical" evidence="7">
    <location>
        <begin position="81"/>
        <end position="103"/>
    </location>
</feature>
<dbReference type="PRINTS" id="PR00344">
    <property type="entry name" value="BCTRLSENSOR"/>
</dbReference>
<comment type="catalytic activity">
    <reaction evidence="1">
        <text>ATP + protein L-histidine = ADP + protein N-phospho-L-histidine.</text>
        <dbReference type="EC" id="2.7.13.3"/>
    </reaction>
</comment>
<dbReference type="SUPFAM" id="SSF55874">
    <property type="entry name" value="ATPase domain of HSP90 chaperone/DNA topoisomerase II/histidine kinase"/>
    <property type="match status" value="1"/>
</dbReference>
<keyword evidence="7" id="KW-0812">Transmembrane</keyword>
<keyword evidence="4" id="KW-0808">Transferase</keyword>
<proteinExistence type="predicted"/>
<keyword evidence="7" id="KW-1133">Transmembrane helix</keyword>
<evidence type="ECO:0000256" key="4">
    <source>
        <dbReference type="ARBA" id="ARBA00022679"/>
    </source>
</evidence>
<dbReference type="InterPro" id="IPR005467">
    <property type="entry name" value="His_kinase_dom"/>
</dbReference>
<protein>
    <recommendedName>
        <fullName evidence="2">histidine kinase</fullName>
        <ecNumber evidence="2">2.7.13.3</ecNumber>
    </recommendedName>
</protein>
<dbReference type="Proteomes" id="UP000323521">
    <property type="component" value="Chromosome"/>
</dbReference>
<name>A0A3G1L1J1_FORW1</name>
<evidence type="ECO:0000259" key="8">
    <source>
        <dbReference type="PROSITE" id="PS50109"/>
    </source>
</evidence>
<evidence type="ECO:0000256" key="3">
    <source>
        <dbReference type="ARBA" id="ARBA00022553"/>
    </source>
</evidence>
<dbReference type="PANTHER" id="PTHR44936">
    <property type="entry name" value="SENSOR PROTEIN CREC"/>
    <property type="match status" value="1"/>
</dbReference>
<dbReference type="PROSITE" id="PS50109">
    <property type="entry name" value="HIS_KIN"/>
    <property type="match status" value="1"/>
</dbReference>
<dbReference type="GO" id="GO:0000160">
    <property type="term" value="P:phosphorelay signal transduction system"/>
    <property type="evidence" value="ECO:0007669"/>
    <property type="project" value="UniProtKB-KW"/>
</dbReference>
<feature type="domain" description="Histidine kinase" evidence="8">
    <location>
        <begin position="247"/>
        <end position="417"/>
    </location>
</feature>
<evidence type="ECO:0000256" key="5">
    <source>
        <dbReference type="ARBA" id="ARBA00022777"/>
    </source>
</evidence>
<keyword evidence="6" id="KW-0902">Two-component regulatory system</keyword>
<feature type="transmembrane region" description="Helical" evidence="7">
    <location>
        <begin position="29"/>
        <end position="45"/>
    </location>
</feature>